<dbReference type="AlphaFoldDB" id="A0A0K9Q1E6"/>
<evidence type="ECO:0000259" key="7">
    <source>
        <dbReference type="Pfam" id="PF23660"/>
    </source>
</evidence>
<proteinExistence type="predicted"/>
<dbReference type="Pfam" id="PF23193">
    <property type="entry name" value="NOMO_3rd"/>
    <property type="match status" value="1"/>
</dbReference>
<feature type="domain" description="NOMO seventh transthyretin-like" evidence="3">
    <location>
        <begin position="398"/>
        <end position="470"/>
    </location>
</feature>
<dbReference type="InterPro" id="IPR056189">
    <property type="entry name" value="NOMO_3rd"/>
</dbReference>
<dbReference type="SUPFAM" id="SSF49478">
    <property type="entry name" value="Cna protein B-type domain"/>
    <property type="match status" value="1"/>
</dbReference>
<feature type="domain" description="NOMO sixth transthyretin-like" evidence="6">
    <location>
        <begin position="298"/>
        <end position="377"/>
    </location>
</feature>
<sequence length="1000" mass="111548">MDIKLSGSSEVELGFGNVVIDKMFFVSGYDIHGFVAAQDNLIEGVHMYLYSDTVSEINCLQNHDNAPGRNDSLCQAISNADGKFTFKSVPCGIYDLLPYYKKGNTIFNVLPSSITISVEHHHVTIDEIFQITGFSVGGHVIDDNGSGVNNVKIIVDGHLRGLTDNHGNYKLNQVTSKHYNIQAEKEHYKFKSLNNVLVMPNITTIPDIEAVAYDVCGVVHLVTSNKKAKVTLIQDLENAIPQVKEVDVDGRFCFVVLAGDYRLSAVASKSEDSSSVIFLPPYIDFVVKSPLVNVEFIQAHANIYGTVHCMDKCNTSISIALINSHSKSFNETKNISLEDGSGDFVFPKLLPGKYQLEVKHNSVGATSRDDWCWNEGLVDVELSTEDKKGIIFVQKGYWTDIISTHNVLVTIVHKNSTIGNFQIKRGLQRLCIETPGIHELHFVDSFVFFGSHSVTFDTSNSQLIYLTGQKYLIKGEIQVSLPLFSNHSNISKNILIDVLNEEFVVVATTEATFIHGGNDLIDTLVYEYIFWSNFGEDLVFVPQDTRLNDGKQILFYPRRQHVTVTNNDCQATVSPIIGRVGLYIEGSVSPEISDVDIKIVAAGNSSNAALKKGELVLEVKTVANGSFIAGPLYDDITYTVDASKAGYYLKSVGAYSYSCQKLSQVFVHIYGEEDVLFPPVLLSLSGDKGYRNNTVTGVGGHYTFTDLFPGSFYLRPLLKEYSFTPSMQAIELLSGESKEITFNAARVAYSVLGRVSLLSDWPKEDVYLEARSESRGHYEETRTDANGNYRLRGLFPQTVYTIKVVSKKNQEDLGIERTSPNSVIVEVGTEDIKRINFIVFEQPEITILSGHVEGIYLDKLQPHLSVEIKSANDPLKIESIFKLPLSYYFEIRDLPKGKHLVKLVSDFPSSVYRFHSEVLEVDLDVKPQFHAGALRYNIDEYHQKQNITPAPVFPLIVGVAAITLSVSIPRLKDVYQMVFGYAALTSRKDTRKPILRRRAY</sequence>
<dbReference type="PANTHER" id="PTHR23303:SF14">
    <property type="entry name" value="BOS COMPLEX SUBUNIT NOMO1-RELATED"/>
    <property type="match status" value="1"/>
</dbReference>
<dbReference type="InterPro" id="IPR056319">
    <property type="entry name" value="NOMO_7th"/>
</dbReference>
<evidence type="ECO:0000313" key="10">
    <source>
        <dbReference type="Proteomes" id="UP000036987"/>
    </source>
</evidence>
<keyword evidence="1" id="KW-0732">Signal</keyword>
<dbReference type="InterPro" id="IPR008969">
    <property type="entry name" value="CarboxyPept-like_regulatory"/>
</dbReference>
<evidence type="ECO:0000259" key="4">
    <source>
        <dbReference type="Pfam" id="PF23193"/>
    </source>
</evidence>
<accession>A0A0K9Q1E6</accession>
<feature type="domain" description="NOMO-like ninth beta-sandwich" evidence="2">
    <location>
        <begin position="581"/>
        <end position="652"/>
    </location>
</feature>
<evidence type="ECO:0000259" key="5">
    <source>
        <dbReference type="Pfam" id="PF23194"/>
    </source>
</evidence>
<dbReference type="Proteomes" id="UP000036987">
    <property type="component" value="Unassembled WGS sequence"/>
</dbReference>
<name>A0A0K9Q1E6_ZOSMR</name>
<dbReference type="InterPro" id="IPR056190">
    <property type="entry name" value="NOMO_5th"/>
</dbReference>
<evidence type="ECO:0000313" key="9">
    <source>
        <dbReference type="EMBL" id="KMZ74352.1"/>
    </source>
</evidence>
<dbReference type="Pfam" id="PF23194">
    <property type="entry name" value="NOMO_5th"/>
    <property type="match status" value="1"/>
</dbReference>
<organism evidence="9 10">
    <name type="scientific">Zostera marina</name>
    <name type="common">Eelgrass</name>
    <dbReference type="NCBI Taxonomy" id="29655"/>
    <lineage>
        <taxon>Eukaryota</taxon>
        <taxon>Viridiplantae</taxon>
        <taxon>Streptophyta</taxon>
        <taxon>Embryophyta</taxon>
        <taxon>Tracheophyta</taxon>
        <taxon>Spermatophyta</taxon>
        <taxon>Magnoliopsida</taxon>
        <taxon>Liliopsida</taxon>
        <taxon>Zosteraceae</taxon>
        <taxon>Zostera</taxon>
    </lineage>
</organism>
<reference evidence="10" key="1">
    <citation type="journal article" date="2016" name="Nature">
        <title>The genome of the seagrass Zostera marina reveals angiosperm adaptation to the sea.</title>
        <authorList>
            <person name="Olsen J.L."/>
            <person name="Rouze P."/>
            <person name="Verhelst B."/>
            <person name="Lin Y.-C."/>
            <person name="Bayer T."/>
            <person name="Collen J."/>
            <person name="Dattolo E."/>
            <person name="De Paoli E."/>
            <person name="Dittami S."/>
            <person name="Maumus F."/>
            <person name="Michel G."/>
            <person name="Kersting A."/>
            <person name="Lauritano C."/>
            <person name="Lohaus R."/>
            <person name="Toepel M."/>
            <person name="Tonon T."/>
            <person name="Vanneste K."/>
            <person name="Amirebrahimi M."/>
            <person name="Brakel J."/>
            <person name="Bostroem C."/>
            <person name="Chovatia M."/>
            <person name="Grimwood J."/>
            <person name="Jenkins J.W."/>
            <person name="Jueterbock A."/>
            <person name="Mraz A."/>
            <person name="Stam W.T."/>
            <person name="Tice H."/>
            <person name="Bornberg-Bauer E."/>
            <person name="Green P.J."/>
            <person name="Pearson G.A."/>
            <person name="Procaccini G."/>
            <person name="Duarte C.M."/>
            <person name="Schmutz J."/>
            <person name="Reusch T.B.H."/>
            <person name="Van de Peer Y."/>
        </authorList>
    </citation>
    <scope>NUCLEOTIDE SEQUENCE [LARGE SCALE GENOMIC DNA]</scope>
    <source>
        <strain evidence="10">cv. Finnish</strain>
    </source>
</reference>
<dbReference type="OrthoDB" id="10263633at2759"/>
<dbReference type="OMA" id="FVFKGFG"/>
<dbReference type="InterPro" id="IPR055073">
    <property type="entry name" value="NOMO1-like_9th"/>
</dbReference>
<feature type="domain" description="NOMO fifth transthyretin-like" evidence="5">
    <location>
        <begin position="214"/>
        <end position="296"/>
    </location>
</feature>
<dbReference type="Pfam" id="PF23660">
    <property type="entry name" value="NOMO_8th"/>
    <property type="match status" value="1"/>
</dbReference>
<keyword evidence="10" id="KW-1185">Reference proteome</keyword>
<feature type="domain" description="DUF7152" evidence="8">
    <location>
        <begin position="844"/>
        <end position="943"/>
    </location>
</feature>
<dbReference type="STRING" id="29655.A0A0K9Q1E6"/>
<dbReference type="GO" id="GO:0005789">
    <property type="term" value="C:endoplasmic reticulum membrane"/>
    <property type="evidence" value="ECO:0000318"/>
    <property type="project" value="GO_Central"/>
</dbReference>
<dbReference type="SUPFAM" id="SSF49464">
    <property type="entry name" value="Carboxypeptidase regulatory domain-like"/>
    <property type="match status" value="1"/>
</dbReference>
<feature type="domain" description="NOMO eighth prealbumin-like" evidence="7">
    <location>
        <begin position="472"/>
        <end position="579"/>
    </location>
</feature>
<dbReference type="Pfam" id="PF22902">
    <property type="entry name" value="NOMO1-like_9th"/>
    <property type="match status" value="1"/>
</dbReference>
<dbReference type="Pfam" id="PF23141">
    <property type="entry name" value="Ig_NOMO"/>
    <property type="match status" value="1"/>
</dbReference>
<dbReference type="PANTHER" id="PTHR23303">
    <property type="entry name" value="CARBOXYPEPTIDASE REGULATORY REGION-CONTAINING"/>
    <property type="match status" value="1"/>
</dbReference>
<evidence type="ECO:0000259" key="6">
    <source>
        <dbReference type="Pfam" id="PF23196"/>
    </source>
</evidence>
<evidence type="ECO:0000256" key="1">
    <source>
        <dbReference type="ARBA" id="ARBA00022729"/>
    </source>
</evidence>
<evidence type="ECO:0000259" key="2">
    <source>
        <dbReference type="Pfam" id="PF22902"/>
    </source>
</evidence>
<gene>
    <name evidence="9" type="ORF">ZOSMA_12G00360</name>
</gene>
<dbReference type="InterPro" id="IPR056187">
    <property type="entry name" value="NOMO_8th"/>
</dbReference>
<dbReference type="InterPro" id="IPR055576">
    <property type="entry name" value="DUF7152"/>
</dbReference>
<comment type="caution">
    <text evidence="9">The sequence shown here is derived from an EMBL/GenBank/DDBJ whole genome shotgun (WGS) entry which is preliminary data.</text>
</comment>
<dbReference type="InterPro" id="IPR056188">
    <property type="entry name" value="NOMO_6th"/>
</dbReference>
<evidence type="ECO:0000259" key="3">
    <source>
        <dbReference type="Pfam" id="PF23141"/>
    </source>
</evidence>
<dbReference type="EMBL" id="LFYR01000338">
    <property type="protein sequence ID" value="KMZ74352.1"/>
    <property type="molecule type" value="Genomic_DNA"/>
</dbReference>
<protein>
    <submittedName>
        <fullName evidence="9">Nodal modulator</fullName>
    </submittedName>
</protein>
<evidence type="ECO:0000259" key="8">
    <source>
        <dbReference type="Pfam" id="PF23662"/>
    </source>
</evidence>
<feature type="domain" description="NOMO third transthyretin-like" evidence="4">
    <location>
        <begin position="69"/>
        <end position="131"/>
    </location>
</feature>
<dbReference type="Gene3D" id="2.60.40.1120">
    <property type="entry name" value="Carboxypeptidase-like, regulatory domain"/>
    <property type="match status" value="1"/>
</dbReference>
<dbReference type="Pfam" id="PF23662">
    <property type="entry name" value="DUF7152"/>
    <property type="match status" value="1"/>
</dbReference>
<dbReference type="InterPro" id="IPR051417">
    <property type="entry name" value="SDr/BOS_complex"/>
</dbReference>
<dbReference type="Pfam" id="PF23196">
    <property type="entry name" value="NOMO_6th"/>
    <property type="match status" value="1"/>
</dbReference>